<dbReference type="Proteomes" id="UP000730482">
    <property type="component" value="Unassembled WGS sequence"/>
</dbReference>
<accession>A0ABS5KKB5</accession>
<feature type="region of interest" description="Disordered" evidence="1">
    <location>
        <begin position="1"/>
        <end position="23"/>
    </location>
</feature>
<keyword evidence="3" id="KW-1185">Reference proteome</keyword>
<proteinExistence type="predicted"/>
<name>A0ABS5KKB5_9ACTN</name>
<comment type="caution">
    <text evidence="2">The sequence shown here is derived from an EMBL/GenBank/DDBJ whole genome shotgun (WGS) entry which is preliminary data.</text>
</comment>
<protein>
    <submittedName>
        <fullName evidence="2">Uncharacterized protein</fullName>
    </submittedName>
</protein>
<evidence type="ECO:0000313" key="3">
    <source>
        <dbReference type="Proteomes" id="UP000730482"/>
    </source>
</evidence>
<evidence type="ECO:0000256" key="1">
    <source>
        <dbReference type="SAM" id="MobiDB-lite"/>
    </source>
</evidence>
<reference evidence="2 3" key="1">
    <citation type="submission" date="2020-02" db="EMBL/GenBank/DDBJ databases">
        <title>Acidophilic actinobacteria isolated from forest soil.</title>
        <authorList>
            <person name="Golinska P."/>
        </authorList>
    </citation>
    <scope>NUCLEOTIDE SEQUENCE [LARGE SCALE GENOMIC DNA]</scope>
    <source>
        <strain evidence="2 3">NL8</strain>
    </source>
</reference>
<sequence length="102" mass="12205">MNTHGLPRQQMLQKSGHRAENPQLIQQDTQFQQYPRQISATAETGDPTRSFKMLFQYEEAARYRSQELRDQAERQRFLREASRLRKQSTRRARRTFAGMFLN</sequence>
<dbReference type="EMBL" id="JAAFYZ010000009">
    <property type="protein sequence ID" value="MBS2546064.1"/>
    <property type="molecule type" value="Genomic_DNA"/>
</dbReference>
<dbReference type="RefSeq" id="WP_212007721.1">
    <property type="nucleotide sequence ID" value="NZ_JAAFYZ010000009.1"/>
</dbReference>
<evidence type="ECO:0000313" key="2">
    <source>
        <dbReference type="EMBL" id="MBS2546064.1"/>
    </source>
</evidence>
<gene>
    <name evidence="2" type="ORF">KGQ19_04205</name>
</gene>
<organism evidence="2 3">
    <name type="scientific">Catenulispora pinistramenti</name>
    <dbReference type="NCBI Taxonomy" id="2705254"/>
    <lineage>
        <taxon>Bacteria</taxon>
        <taxon>Bacillati</taxon>
        <taxon>Actinomycetota</taxon>
        <taxon>Actinomycetes</taxon>
        <taxon>Catenulisporales</taxon>
        <taxon>Catenulisporaceae</taxon>
        <taxon>Catenulispora</taxon>
    </lineage>
</organism>